<organism evidence="2 3">
    <name type="scientific">Chromobacterium paludis</name>
    <dbReference type="NCBI Taxonomy" id="2605945"/>
    <lineage>
        <taxon>Bacteria</taxon>
        <taxon>Pseudomonadati</taxon>
        <taxon>Pseudomonadota</taxon>
        <taxon>Betaproteobacteria</taxon>
        <taxon>Neisseriales</taxon>
        <taxon>Chromobacteriaceae</taxon>
        <taxon>Chromobacterium</taxon>
    </lineage>
</organism>
<sequence length="43" mass="4700">MELLTLMLSDDVGRLSLLTIVVATLVVLGAVWAIFRNMNKPGK</sequence>
<dbReference type="KEGG" id="chrm:FYK34_13690"/>
<dbReference type="Pfam" id="PF11346">
    <property type="entry name" value="DUF3149"/>
    <property type="match status" value="1"/>
</dbReference>
<dbReference type="Proteomes" id="UP000322079">
    <property type="component" value="Chromosome"/>
</dbReference>
<name>A0A5C1DL86_9NEIS</name>
<keyword evidence="1" id="KW-0812">Transmembrane</keyword>
<dbReference type="RefSeq" id="WP_149297287.1">
    <property type="nucleotide sequence ID" value="NZ_CP043473.1"/>
</dbReference>
<dbReference type="InterPro" id="IPR021494">
    <property type="entry name" value="DUF3149"/>
</dbReference>
<feature type="transmembrane region" description="Helical" evidence="1">
    <location>
        <begin position="12"/>
        <end position="35"/>
    </location>
</feature>
<reference evidence="2 3" key="1">
    <citation type="submission" date="2019-08" db="EMBL/GenBank/DDBJ databases">
        <title>Chromobacterium paludis, a novel bacterium isolated from a Maryland marsh pond.</title>
        <authorList>
            <person name="Blackburn M.B."/>
            <person name="Gundersen-Rindal D.E."/>
        </authorList>
    </citation>
    <scope>NUCLEOTIDE SEQUENCE [LARGE SCALE GENOMIC DNA]</scope>
    <source>
        <strain evidence="3">IIBBL 257-1</strain>
    </source>
</reference>
<gene>
    <name evidence="2" type="ORF">FYK34_13690</name>
</gene>
<dbReference type="EMBL" id="CP043473">
    <property type="protein sequence ID" value="QEL56538.1"/>
    <property type="molecule type" value="Genomic_DNA"/>
</dbReference>
<evidence type="ECO:0000256" key="1">
    <source>
        <dbReference type="SAM" id="Phobius"/>
    </source>
</evidence>
<keyword evidence="3" id="KW-1185">Reference proteome</keyword>
<keyword evidence="1" id="KW-0472">Membrane</keyword>
<proteinExistence type="predicted"/>
<accession>A0A5C1DL86</accession>
<protein>
    <submittedName>
        <fullName evidence="2">DUF3149 domain-containing protein</fullName>
    </submittedName>
</protein>
<dbReference type="AlphaFoldDB" id="A0A5C1DL86"/>
<keyword evidence="1" id="KW-1133">Transmembrane helix</keyword>
<evidence type="ECO:0000313" key="2">
    <source>
        <dbReference type="EMBL" id="QEL56538.1"/>
    </source>
</evidence>
<evidence type="ECO:0000313" key="3">
    <source>
        <dbReference type="Proteomes" id="UP000322079"/>
    </source>
</evidence>